<dbReference type="VEuPathDB" id="FungiDB:sscle_03g030050"/>
<gene>
    <name evidence="2" type="ORF">sscle_03g030050</name>
</gene>
<name>A0A1D9PZV6_SCLS1</name>
<dbReference type="AlphaFoldDB" id="A0A1D9PZV6"/>
<feature type="region of interest" description="Disordered" evidence="1">
    <location>
        <begin position="124"/>
        <end position="315"/>
    </location>
</feature>
<feature type="compositionally biased region" description="Basic and acidic residues" evidence="1">
    <location>
        <begin position="305"/>
        <end position="315"/>
    </location>
</feature>
<dbReference type="Proteomes" id="UP000177798">
    <property type="component" value="Chromosome 3"/>
</dbReference>
<organism evidence="2 3">
    <name type="scientific">Sclerotinia sclerotiorum (strain ATCC 18683 / 1980 / Ss-1)</name>
    <name type="common">White mold</name>
    <name type="synonym">Whetzelinia sclerotiorum</name>
    <dbReference type="NCBI Taxonomy" id="665079"/>
    <lineage>
        <taxon>Eukaryota</taxon>
        <taxon>Fungi</taxon>
        <taxon>Dikarya</taxon>
        <taxon>Ascomycota</taxon>
        <taxon>Pezizomycotina</taxon>
        <taxon>Leotiomycetes</taxon>
        <taxon>Helotiales</taxon>
        <taxon>Sclerotiniaceae</taxon>
        <taxon>Sclerotinia</taxon>
    </lineage>
</organism>
<accession>A0A1D9PZV6</accession>
<dbReference type="EMBL" id="CP017816">
    <property type="protein sequence ID" value="APA08235.1"/>
    <property type="molecule type" value="Genomic_DNA"/>
</dbReference>
<feature type="compositionally biased region" description="Basic and acidic residues" evidence="1">
    <location>
        <begin position="153"/>
        <end position="193"/>
    </location>
</feature>
<feature type="compositionally biased region" description="Basic and acidic residues" evidence="1">
    <location>
        <begin position="124"/>
        <end position="145"/>
    </location>
</feature>
<feature type="compositionally biased region" description="Polar residues" evidence="1">
    <location>
        <begin position="258"/>
        <end position="271"/>
    </location>
</feature>
<dbReference type="OrthoDB" id="4590707at2759"/>
<evidence type="ECO:0000313" key="3">
    <source>
        <dbReference type="Proteomes" id="UP000177798"/>
    </source>
</evidence>
<evidence type="ECO:0008006" key="4">
    <source>
        <dbReference type="Google" id="ProtNLM"/>
    </source>
</evidence>
<evidence type="ECO:0000313" key="2">
    <source>
        <dbReference type="EMBL" id="APA08235.1"/>
    </source>
</evidence>
<protein>
    <recommendedName>
        <fullName evidence="4">Cylicin I</fullName>
    </recommendedName>
</protein>
<sequence>MIFPRLPGFFRQLNCFNCILLPHPKYKYIPFLTPEYQLILHFSSNNLTPPIMAFSRAAILRNLRNFRGRPTLARPQVNQVARRTYASGGHEHAKAGGDAVWAAGAVAVTVPTCWFLISNKPDNTHGHGGHGDSHAHAEEHEKEEEKSDEEEKPEEKEEDKTAEAEEKTEDKEESKEPEKTDESDSDDGAKEQDTPATSDDESVEDTDKNVRKSFPDAKGDKKARLESKQAIKQGEDNSPPKEDEPEDKPRASKEPGGKNTQSGKQEGLSNTDTKHSTDITNNPSKSQKLEGAPETARLKGTVDPARSEDKKESDS</sequence>
<reference evidence="3" key="1">
    <citation type="journal article" date="2017" name="Genome Biol. Evol.">
        <title>The complete genome sequence of the phytopathogenic fungus Sclerotinia sclerotiorum reveals insights into the genome architecture of broad host range pathogens.</title>
        <authorList>
            <person name="Derbyshire M."/>
            <person name="Denton-Giles M."/>
            <person name="Hegedus D."/>
            <person name="Seifbarghy S."/>
            <person name="Rollins J."/>
            <person name="van Kan J."/>
            <person name="Seidl M.F."/>
            <person name="Faino L."/>
            <person name="Mbengue M."/>
            <person name="Navaud O."/>
            <person name="Raffaele S."/>
            <person name="Hammond-Kosack K."/>
            <person name="Heard S."/>
            <person name="Oliver R."/>
        </authorList>
    </citation>
    <scope>NUCLEOTIDE SEQUENCE [LARGE SCALE GENOMIC DNA]</scope>
    <source>
        <strain evidence="3">ATCC 18683 / 1980 / Ss-1</strain>
    </source>
</reference>
<evidence type="ECO:0000256" key="1">
    <source>
        <dbReference type="SAM" id="MobiDB-lite"/>
    </source>
</evidence>
<proteinExistence type="predicted"/>
<feature type="compositionally biased region" description="Basic and acidic residues" evidence="1">
    <location>
        <begin position="205"/>
        <end position="256"/>
    </location>
</feature>